<proteinExistence type="predicted"/>
<evidence type="ECO:0000313" key="1">
    <source>
        <dbReference type="EMBL" id="MBB2183276.1"/>
    </source>
</evidence>
<name>A0A839K0X9_9FIRM</name>
<dbReference type="InterPro" id="IPR024747">
    <property type="entry name" value="Pyridox_Oxase-rel"/>
</dbReference>
<dbReference type="Proteomes" id="UP000574276">
    <property type="component" value="Unassembled WGS sequence"/>
</dbReference>
<dbReference type="RefSeq" id="WP_228352948.1">
    <property type="nucleotide sequence ID" value="NZ_JACEGA010000001.1"/>
</dbReference>
<dbReference type="Gene3D" id="2.30.110.10">
    <property type="entry name" value="Electron Transport, Fmn-binding Protein, Chain A"/>
    <property type="match status" value="1"/>
</dbReference>
<dbReference type="SUPFAM" id="SSF50475">
    <property type="entry name" value="FMN-binding split barrel"/>
    <property type="match status" value="1"/>
</dbReference>
<dbReference type="EMBL" id="JACEGA010000001">
    <property type="protein sequence ID" value="MBB2183276.1"/>
    <property type="molecule type" value="Genomic_DNA"/>
</dbReference>
<reference evidence="1 2" key="1">
    <citation type="submission" date="2020-07" db="EMBL/GenBank/DDBJ databases">
        <title>Characterization and genome sequencing of isolate MD1, a novel member within the family Lachnospiraceae.</title>
        <authorList>
            <person name="Rettenmaier R."/>
            <person name="Di Bello L."/>
            <person name="Zinser C."/>
            <person name="Scheitz K."/>
            <person name="Liebl W."/>
            <person name="Zverlov V."/>
        </authorList>
    </citation>
    <scope>NUCLEOTIDE SEQUENCE [LARGE SCALE GENOMIC DNA]</scope>
    <source>
        <strain evidence="1 2">MD1</strain>
    </source>
</reference>
<dbReference type="Pfam" id="PF12900">
    <property type="entry name" value="Pyridox_ox_2"/>
    <property type="match status" value="1"/>
</dbReference>
<dbReference type="InterPro" id="IPR012349">
    <property type="entry name" value="Split_barrel_FMN-bd"/>
</dbReference>
<organism evidence="1 2">
    <name type="scientific">Variimorphobacter saccharofermentans</name>
    <dbReference type="NCBI Taxonomy" id="2755051"/>
    <lineage>
        <taxon>Bacteria</taxon>
        <taxon>Bacillati</taxon>
        <taxon>Bacillota</taxon>
        <taxon>Clostridia</taxon>
        <taxon>Lachnospirales</taxon>
        <taxon>Lachnospiraceae</taxon>
        <taxon>Variimorphobacter</taxon>
    </lineage>
</organism>
<comment type="caution">
    <text evidence="1">The sequence shown here is derived from an EMBL/GenBank/DDBJ whole genome shotgun (WGS) entry which is preliminary data.</text>
</comment>
<protein>
    <submittedName>
        <fullName evidence="1">Pyridoxamine 5'-phosphate oxidase family protein</fullName>
    </submittedName>
</protein>
<dbReference type="AlphaFoldDB" id="A0A839K0X9"/>
<dbReference type="PANTHER" id="PTHR34071:SF2">
    <property type="entry name" value="FLAVIN-NUCLEOTIDE-BINDING PROTEIN"/>
    <property type="match status" value="1"/>
</dbReference>
<accession>A0A839K0X9</accession>
<sequence>MRRKDREITDMIEIINILKNCNTLRIAMNGENYPYMVPVSFGLEVINDTLTLYFHCAKEGTKLDHIHGNANVCFESDIFLGYEKTARGITTRYRSVIGFGRCILVEDSNEILYGMCSITSHCGFSDYPVDNCPELQHTNIYKIEVDSITGKNNLPAGLKERND</sequence>
<evidence type="ECO:0000313" key="2">
    <source>
        <dbReference type="Proteomes" id="UP000574276"/>
    </source>
</evidence>
<dbReference type="PANTHER" id="PTHR34071">
    <property type="entry name" value="5-NITROIMIDAZOLE ANTIBIOTICS RESISTANCE PROTEIN, NIMA-FAMILY-RELATED PROTEIN-RELATED"/>
    <property type="match status" value="1"/>
</dbReference>
<keyword evidence="2" id="KW-1185">Reference proteome</keyword>
<gene>
    <name evidence="1" type="ORF">H0486_10330</name>
</gene>